<protein>
    <submittedName>
        <fullName evidence="3">(apollo) hypothetical protein</fullName>
    </submittedName>
</protein>
<name>A0A8S3WID5_PARAO</name>
<evidence type="ECO:0000256" key="1">
    <source>
        <dbReference type="SAM" id="Coils"/>
    </source>
</evidence>
<evidence type="ECO:0000313" key="4">
    <source>
        <dbReference type="Proteomes" id="UP000691718"/>
    </source>
</evidence>
<keyword evidence="1" id="KW-0175">Coiled coil</keyword>
<feature type="region of interest" description="Disordered" evidence="2">
    <location>
        <begin position="1"/>
        <end position="45"/>
    </location>
</feature>
<sequence>MSTQRTPPCTISQKTESDSDGGHHTSAPASNNVAKRPSKRPAVYSPPIGNLLEGANDATNTAFRNIIEDVVQRELSNLLTKLNISMGTLLNTQLKSIKDEIQDVKESMSFMSSQYEEINKELKASKKSIQELQIKSDKLHPTINDINFRINQIEQAARSNNLEIQCMPEKKK</sequence>
<gene>
    <name evidence="3" type="ORF">PAPOLLO_LOCUS6781</name>
</gene>
<evidence type="ECO:0000313" key="3">
    <source>
        <dbReference type="EMBL" id="CAG4962453.1"/>
    </source>
</evidence>
<proteinExistence type="predicted"/>
<organism evidence="3 4">
    <name type="scientific">Parnassius apollo</name>
    <name type="common">Apollo butterfly</name>
    <name type="synonym">Papilio apollo</name>
    <dbReference type="NCBI Taxonomy" id="110799"/>
    <lineage>
        <taxon>Eukaryota</taxon>
        <taxon>Metazoa</taxon>
        <taxon>Ecdysozoa</taxon>
        <taxon>Arthropoda</taxon>
        <taxon>Hexapoda</taxon>
        <taxon>Insecta</taxon>
        <taxon>Pterygota</taxon>
        <taxon>Neoptera</taxon>
        <taxon>Endopterygota</taxon>
        <taxon>Lepidoptera</taxon>
        <taxon>Glossata</taxon>
        <taxon>Ditrysia</taxon>
        <taxon>Papilionoidea</taxon>
        <taxon>Papilionidae</taxon>
        <taxon>Parnassiinae</taxon>
        <taxon>Parnassini</taxon>
        <taxon>Parnassius</taxon>
        <taxon>Parnassius</taxon>
    </lineage>
</organism>
<comment type="caution">
    <text evidence="3">The sequence shown here is derived from an EMBL/GenBank/DDBJ whole genome shotgun (WGS) entry which is preliminary data.</text>
</comment>
<feature type="coiled-coil region" evidence="1">
    <location>
        <begin position="101"/>
        <end position="135"/>
    </location>
</feature>
<reference evidence="3" key="1">
    <citation type="submission" date="2021-04" db="EMBL/GenBank/DDBJ databases">
        <authorList>
            <person name="Tunstrom K."/>
        </authorList>
    </citation>
    <scope>NUCLEOTIDE SEQUENCE</scope>
</reference>
<dbReference type="Proteomes" id="UP000691718">
    <property type="component" value="Unassembled WGS sequence"/>
</dbReference>
<dbReference type="AlphaFoldDB" id="A0A8S3WID5"/>
<evidence type="ECO:0000256" key="2">
    <source>
        <dbReference type="SAM" id="MobiDB-lite"/>
    </source>
</evidence>
<keyword evidence="4" id="KW-1185">Reference proteome</keyword>
<feature type="compositionally biased region" description="Polar residues" evidence="2">
    <location>
        <begin position="1"/>
        <end position="14"/>
    </location>
</feature>
<dbReference type="OrthoDB" id="8196581at2759"/>
<dbReference type="EMBL" id="CAJQZP010000451">
    <property type="protein sequence ID" value="CAG4962453.1"/>
    <property type="molecule type" value="Genomic_DNA"/>
</dbReference>
<accession>A0A8S3WID5</accession>